<reference evidence="2" key="2">
    <citation type="journal article" date="2015" name="Fish Shellfish Immunol.">
        <title>Early steps in the European eel (Anguilla anguilla)-Vibrio vulnificus interaction in the gills: Role of the RtxA13 toxin.</title>
        <authorList>
            <person name="Callol A."/>
            <person name="Pajuelo D."/>
            <person name="Ebbesson L."/>
            <person name="Teles M."/>
            <person name="MacKenzie S."/>
            <person name="Amaro C."/>
        </authorList>
    </citation>
    <scope>NUCLEOTIDE SEQUENCE</scope>
</reference>
<organism evidence="2">
    <name type="scientific">Anguilla anguilla</name>
    <name type="common">European freshwater eel</name>
    <name type="synonym">Muraena anguilla</name>
    <dbReference type="NCBI Taxonomy" id="7936"/>
    <lineage>
        <taxon>Eukaryota</taxon>
        <taxon>Metazoa</taxon>
        <taxon>Chordata</taxon>
        <taxon>Craniata</taxon>
        <taxon>Vertebrata</taxon>
        <taxon>Euteleostomi</taxon>
        <taxon>Actinopterygii</taxon>
        <taxon>Neopterygii</taxon>
        <taxon>Teleostei</taxon>
        <taxon>Anguilliformes</taxon>
        <taxon>Anguillidae</taxon>
        <taxon>Anguilla</taxon>
    </lineage>
</organism>
<proteinExistence type="predicted"/>
<evidence type="ECO:0000313" key="2">
    <source>
        <dbReference type="EMBL" id="JAH79554.1"/>
    </source>
</evidence>
<dbReference type="AlphaFoldDB" id="A0A0E9VN49"/>
<keyword evidence="1" id="KW-0812">Transmembrane</keyword>
<keyword evidence="1" id="KW-1133">Transmembrane helix</keyword>
<feature type="transmembrane region" description="Helical" evidence="1">
    <location>
        <begin position="6"/>
        <end position="23"/>
    </location>
</feature>
<name>A0A0E9VN49_ANGAN</name>
<dbReference type="EMBL" id="GBXM01029023">
    <property type="protein sequence ID" value="JAH79554.1"/>
    <property type="molecule type" value="Transcribed_RNA"/>
</dbReference>
<sequence>MGADLLSGIGSFLAILMWVYNNFQLNSYGEAL</sequence>
<protein>
    <submittedName>
        <fullName evidence="2">Uncharacterized protein</fullName>
    </submittedName>
</protein>
<evidence type="ECO:0000256" key="1">
    <source>
        <dbReference type="SAM" id="Phobius"/>
    </source>
</evidence>
<reference evidence="2" key="1">
    <citation type="submission" date="2014-11" db="EMBL/GenBank/DDBJ databases">
        <authorList>
            <person name="Amaro Gonzalez C."/>
        </authorList>
    </citation>
    <scope>NUCLEOTIDE SEQUENCE</scope>
</reference>
<keyword evidence="1" id="KW-0472">Membrane</keyword>
<accession>A0A0E9VN49</accession>